<reference evidence="2 3" key="1">
    <citation type="submission" date="2017-08" db="EMBL/GenBank/DDBJ databases">
        <title>Infants hospitalized years apart are colonized by the same room-sourced microbial strains.</title>
        <authorList>
            <person name="Brooks B."/>
            <person name="Olm M.R."/>
            <person name="Firek B.A."/>
            <person name="Baker R."/>
            <person name="Thomas B.C."/>
            <person name="Morowitz M.J."/>
            <person name="Banfield J.F."/>
        </authorList>
    </citation>
    <scope>NUCLEOTIDE SEQUENCE [LARGE SCALE GENOMIC DNA]</scope>
    <source>
        <strain evidence="2">S2_005_002_R2_34</strain>
    </source>
</reference>
<evidence type="ECO:0000256" key="1">
    <source>
        <dbReference type="SAM" id="SignalP"/>
    </source>
</evidence>
<feature type="chain" id="PRO_5015975964" description="DUF1311 domain-containing protein" evidence="1">
    <location>
        <begin position="24"/>
        <end position="210"/>
    </location>
</feature>
<dbReference type="AlphaFoldDB" id="A0A2W5N9Q3"/>
<proteinExistence type="predicted"/>
<dbReference type="EMBL" id="QFPW01000009">
    <property type="protein sequence ID" value="PZQ49009.1"/>
    <property type="molecule type" value="Genomic_DNA"/>
</dbReference>
<evidence type="ECO:0000313" key="2">
    <source>
        <dbReference type="EMBL" id="PZQ49009.1"/>
    </source>
</evidence>
<gene>
    <name evidence="2" type="ORF">DI556_12745</name>
</gene>
<comment type="caution">
    <text evidence="2">The sequence shown here is derived from an EMBL/GenBank/DDBJ whole genome shotgun (WGS) entry which is preliminary data.</text>
</comment>
<protein>
    <recommendedName>
        <fullName evidence="4">DUF1311 domain-containing protein</fullName>
    </recommendedName>
</protein>
<dbReference type="Proteomes" id="UP000249185">
    <property type="component" value="Unassembled WGS sequence"/>
</dbReference>
<keyword evidence="1" id="KW-0732">Signal</keyword>
<evidence type="ECO:0000313" key="3">
    <source>
        <dbReference type="Proteomes" id="UP000249185"/>
    </source>
</evidence>
<accession>A0A2W5N9Q3</accession>
<evidence type="ECO:0008006" key="4">
    <source>
        <dbReference type="Google" id="ProtNLM"/>
    </source>
</evidence>
<name>A0A2W5N9Q3_RHOSU</name>
<feature type="signal peptide" evidence="1">
    <location>
        <begin position="1"/>
        <end position="23"/>
    </location>
</feature>
<organism evidence="2 3">
    <name type="scientific">Rhodovulum sulfidophilum</name>
    <name type="common">Rhodobacter sulfidophilus</name>
    <dbReference type="NCBI Taxonomy" id="35806"/>
    <lineage>
        <taxon>Bacteria</taxon>
        <taxon>Pseudomonadati</taxon>
        <taxon>Pseudomonadota</taxon>
        <taxon>Alphaproteobacteria</taxon>
        <taxon>Rhodobacterales</taxon>
        <taxon>Paracoccaceae</taxon>
        <taxon>Rhodovulum</taxon>
    </lineage>
</organism>
<sequence length="210" mass="22901">MPHKPALGVLAALAIAVLGPGLAPGAAARAADQSTDPDWPCIQRKVPSLSVGQMWSGAPAEGNWEDDPEIARLARVMAARRTSLEEVTALARQYAATVEPGERPGRMALLFTGVLDRIDAERHEVMGGISRYAHRQVSLSDEVKAEQAAFDAMRADPDADLDKVEEAQDKLNWDIRVYRERAQSLTYVCETPVLLEQRAFAIARILAETS</sequence>